<keyword evidence="2" id="KW-0813">Transport</keyword>
<evidence type="ECO:0000256" key="3">
    <source>
        <dbReference type="ARBA" id="ARBA00022692"/>
    </source>
</evidence>
<evidence type="ECO:0000256" key="2">
    <source>
        <dbReference type="ARBA" id="ARBA00022448"/>
    </source>
</evidence>
<dbReference type="InterPro" id="IPR036259">
    <property type="entry name" value="MFS_trans_sf"/>
</dbReference>
<evidence type="ECO:0008006" key="8">
    <source>
        <dbReference type="Google" id="ProtNLM"/>
    </source>
</evidence>
<accession>A0A182JCL1</accession>
<dbReference type="Gene3D" id="1.20.1250.20">
    <property type="entry name" value="MFS general substrate transporter like domains"/>
    <property type="match status" value="1"/>
</dbReference>
<evidence type="ECO:0000256" key="6">
    <source>
        <dbReference type="ARBA" id="ARBA00038193"/>
    </source>
</evidence>
<comment type="subcellular location">
    <subcellularLocation>
        <location evidence="1">Membrane</location>
        <topology evidence="1">Multi-pass membrane protein</topology>
    </subcellularLocation>
</comment>
<proteinExistence type="inferred from homology"/>
<evidence type="ECO:0000256" key="1">
    <source>
        <dbReference type="ARBA" id="ARBA00004141"/>
    </source>
</evidence>
<dbReference type="AlphaFoldDB" id="A0A182JCL1"/>
<evidence type="ECO:0000313" key="7">
    <source>
        <dbReference type="EnsemblMetazoa" id="AATE015558-PA.1"/>
    </source>
</evidence>
<dbReference type="Pfam" id="PF07690">
    <property type="entry name" value="MFS_1"/>
    <property type="match status" value="1"/>
</dbReference>
<keyword evidence="3" id="KW-0812">Transmembrane</keyword>
<dbReference type="SUPFAM" id="SSF103473">
    <property type="entry name" value="MFS general substrate transporter"/>
    <property type="match status" value="1"/>
</dbReference>
<dbReference type="GO" id="GO:0008506">
    <property type="term" value="F:sucrose:proton symporter activity"/>
    <property type="evidence" value="ECO:0007669"/>
    <property type="project" value="TreeGrafter"/>
</dbReference>
<dbReference type="EnsemblMetazoa" id="AATE015558-RA">
    <property type="protein sequence ID" value="AATE015558-PA.1"/>
    <property type="gene ID" value="AATE015558"/>
</dbReference>
<dbReference type="GO" id="GO:0016020">
    <property type="term" value="C:membrane"/>
    <property type="evidence" value="ECO:0007669"/>
    <property type="project" value="UniProtKB-SubCell"/>
</dbReference>
<sequence>MYGTYQQHGRLSEDEILHGMLEQRRRYANADPSRGYQHSFRRKSKWELVRLSLMIVGIECTYATETALVAPILLGIGLPHTVMTMIWALPSLVGLLFAPVIASISDRFRSRWGRRRPILLMLGTTTLTGMLILPNGTAVGRLLGLDSVAWLATITTIGLVMSDFSVETSNGICRTYAMEVCTVRDQTRVLSVMVLTGGIGATMGALFGAIDWNRLGVGQLFGGNDSSVFAANWLVLLVGLLVTLTSFPEIPLPVQEREELLRPVTQKMLLDEVRRVHGEKKADDGEDAPEVVGFRQFVRNVLRMPRSMKILCLTQLLSHMSYLTYCLYYTDFVGATVYEGDVRALEGSPAAERYADGVRFACLGMALCSTTSAIYSTLIERLIERFSTRPVYVSGLLAHSLGMLAMGLFPSKLVVFLCCSLTGVMYATIYSIPFLLISHYHSKNCFNEVDGQYVESIEKRGFGVDVSMMSSMLCLAQLVVSLAIGAVIDSVGSTLIITFISSAFMLCASASAMAVLYMGL</sequence>
<organism evidence="7">
    <name type="scientific">Anopheles atroparvus</name>
    <name type="common">European mosquito</name>
    <dbReference type="NCBI Taxonomy" id="41427"/>
    <lineage>
        <taxon>Eukaryota</taxon>
        <taxon>Metazoa</taxon>
        <taxon>Ecdysozoa</taxon>
        <taxon>Arthropoda</taxon>
        <taxon>Hexapoda</taxon>
        <taxon>Insecta</taxon>
        <taxon>Pterygota</taxon>
        <taxon>Neoptera</taxon>
        <taxon>Endopterygota</taxon>
        <taxon>Diptera</taxon>
        <taxon>Nematocera</taxon>
        <taxon>Culicoidea</taxon>
        <taxon>Culicidae</taxon>
        <taxon>Anophelinae</taxon>
        <taxon>Anopheles</taxon>
    </lineage>
</organism>
<name>A0A182JCL1_ANOAO</name>
<evidence type="ECO:0000256" key="5">
    <source>
        <dbReference type="ARBA" id="ARBA00023136"/>
    </source>
</evidence>
<keyword evidence="5" id="KW-0472">Membrane</keyword>
<dbReference type="InterPro" id="IPR011701">
    <property type="entry name" value="MFS"/>
</dbReference>
<reference evidence="7" key="1">
    <citation type="submission" date="2022-08" db="UniProtKB">
        <authorList>
            <consortium name="EnsemblMetazoa"/>
        </authorList>
    </citation>
    <scope>IDENTIFICATION</scope>
    <source>
        <strain evidence="7">EBRO</strain>
    </source>
</reference>
<dbReference type="PANTHER" id="PTHR19432">
    <property type="entry name" value="SUGAR TRANSPORTER"/>
    <property type="match status" value="1"/>
</dbReference>
<dbReference type="VEuPathDB" id="VectorBase:AATE015558"/>
<evidence type="ECO:0000256" key="4">
    <source>
        <dbReference type="ARBA" id="ARBA00022989"/>
    </source>
</evidence>
<keyword evidence="4" id="KW-1133">Transmembrane helix</keyword>
<comment type="similarity">
    <text evidence="6">Belongs to the glycoside-pentoside-hexuronide (GPH) cation symporter transporter (TC 2.A.2) family.</text>
</comment>
<protein>
    <recommendedName>
        <fullName evidence="8">Major facilitator superfamily (MFS) profile domain-containing protein</fullName>
    </recommendedName>
</protein>
<dbReference type="PANTHER" id="PTHR19432:SF35">
    <property type="entry name" value="SOLUTE CARRIER FAMILY 45 MEMBER 3 ISOFORM X1"/>
    <property type="match status" value="1"/>
</dbReference>
<dbReference type="FunFam" id="1.20.1250.20:FF:000321">
    <property type="entry name" value="Solute carrier family 45 member 2"/>
    <property type="match status" value="1"/>
</dbReference>